<evidence type="ECO:0000313" key="1">
    <source>
        <dbReference type="EMBL" id="WXL28879.1"/>
    </source>
</evidence>
<reference evidence="1" key="1">
    <citation type="submission" date="2024-03" db="EMBL/GenBank/DDBJ databases">
        <title>Complete genome sequence of Mycoplasma felifaucium Z921 isolated from the trachea of a cheetah.</title>
        <authorList>
            <person name="Spergser J."/>
        </authorList>
    </citation>
    <scope>NUCLEOTIDE SEQUENCE [LARGE SCALE GENOMIC DNA]</scope>
    <source>
        <strain evidence="1">Z921</strain>
    </source>
</reference>
<sequence>MFLHYENNENVVQKYEIDNENILLKQSLKSIKQIGKKEYEIKKYFYCLDNRTKLCLYIEFNPSGYVLMDLEDKNELIIEPFSKKHVTLTENDLIKFKNKNNISNSPVFDLVNLSFDKSFYININKGNTSFYKAQPVESTEPQNDIIYADVEVPYSWWFKLLTTGFGYASVSTIEGNDSKQGLCHYVAAGMLIQYNEFFRSAGYFSEKEIEKYVSLPSLSPDRNVFGYLGAPMLPRVNGLLVEDLYKKYGNKWIVTPASHMSGTISNFLSASENKNKTETPNFSMGYKVWGFISPWKYLDEGTPYMIYNGFLSDPNKKGETVGHSVVIYGYYKANGGGKYLCHYGWNYHSQVVVSTKALEWAWAIRINIDKNKEIKKPKKYFSYKGEYISGVDYGRDLRGIEND</sequence>
<evidence type="ECO:0008006" key="3">
    <source>
        <dbReference type="Google" id="ProtNLM"/>
    </source>
</evidence>
<dbReference type="EMBL" id="CP148067">
    <property type="protein sequence ID" value="WXL28879.1"/>
    <property type="molecule type" value="Genomic_DNA"/>
</dbReference>
<gene>
    <name evidence="1" type="ORF">WG617_02485</name>
</gene>
<dbReference type="InterPro" id="IPR054779">
    <property type="entry name" value="Cys_pept_put_mycoplasmatota"/>
</dbReference>
<accession>A0ABZ2RX45</accession>
<protein>
    <recommendedName>
        <fullName evidence="3">Peptidase C39-like domain-containing protein</fullName>
    </recommendedName>
</protein>
<evidence type="ECO:0000313" key="2">
    <source>
        <dbReference type="Proteomes" id="UP001477443"/>
    </source>
</evidence>
<organism evidence="1 2">
    <name type="scientific">Mycoplasmopsis felifaucium</name>
    <dbReference type="NCBI Taxonomy" id="35768"/>
    <lineage>
        <taxon>Bacteria</taxon>
        <taxon>Bacillati</taxon>
        <taxon>Mycoplasmatota</taxon>
        <taxon>Mycoplasmoidales</taxon>
        <taxon>Metamycoplasmataceae</taxon>
        <taxon>Mycoplasmopsis</taxon>
    </lineage>
</organism>
<keyword evidence="2" id="KW-1185">Reference proteome</keyword>
<dbReference type="NCBIfam" id="NF045837">
    <property type="entry name" value="Mplas_Cys_pep"/>
    <property type="match status" value="1"/>
</dbReference>
<dbReference type="Proteomes" id="UP001477443">
    <property type="component" value="Chromosome"/>
</dbReference>
<dbReference type="RefSeq" id="WP_338822433.1">
    <property type="nucleotide sequence ID" value="NZ_CP148067.1"/>
</dbReference>
<name>A0ABZ2RX45_9BACT</name>
<proteinExistence type="predicted"/>